<accession>A0A1X2IX28</accession>
<evidence type="ECO:0000313" key="2">
    <source>
        <dbReference type="Proteomes" id="UP000193560"/>
    </source>
</evidence>
<proteinExistence type="predicted"/>
<evidence type="ECO:0000313" key="1">
    <source>
        <dbReference type="EMBL" id="ORZ23583.1"/>
    </source>
</evidence>
<reference evidence="1 2" key="1">
    <citation type="submission" date="2016-07" db="EMBL/GenBank/DDBJ databases">
        <title>Pervasive Adenine N6-methylation of Active Genes in Fungi.</title>
        <authorList>
            <consortium name="DOE Joint Genome Institute"/>
            <person name="Mondo S.J."/>
            <person name="Dannebaum R.O."/>
            <person name="Kuo R.C."/>
            <person name="Labutti K."/>
            <person name="Haridas S."/>
            <person name="Kuo A."/>
            <person name="Salamov A."/>
            <person name="Ahrendt S.R."/>
            <person name="Lipzen A."/>
            <person name="Sullivan W."/>
            <person name="Andreopoulos W.B."/>
            <person name="Clum A."/>
            <person name="Lindquist E."/>
            <person name="Daum C."/>
            <person name="Ramamoorthy G.K."/>
            <person name="Gryganskyi A."/>
            <person name="Culley D."/>
            <person name="Magnuson J.K."/>
            <person name="James T.Y."/>
            <person name="O'Malley M.A."/>
            <person name="Stajich J.E."/>
            <person name="Spatafora J.W."/>
            <person name="Visel A."/>
            <person name="Grigoriev I.V."/>
        </authorList>
    </citation>
    <scope>NUCLEOTIDE SEQUENCE [LARGE SCALE GENOMIC DNA]</scope>
    <source>
        <strain evidence="1 2">NRRL 1336</strain>
    </source>
</reference>
<dbReference type="Proteomes" id="UP000193560">
    <property type="component" value="Unassembled WGS sequence"/>
</dbReference>
<sequence length="97" mass="11586">MCACVWEFFFFPKEKPVCHQKKLHFTVQYSIVRESYTRCIYLVTKRVFSILLFQQVGKPLKYVEESDINDEILYHSGYHIIKEKNYKAISRSLSILA</sequence>
<organism evidence="1 2">
    <name type="scientific">Absidia repens</name>
    <dbReference type="NCBI Taxonomy" id="90262"/>
    <lineage>
        <taxon>Eukaryota</taxon>
        <taxon>Fungi</taxon>
        <taxon>Fungi incertae sedis</taxon>
        <taxon>Mucoromycota</taxon>
        <taxon>Mucoromycotina</taxon>
        <taxon>Mucoromycetes</taxon>
        <taxon>Mucorales</taxon>
        <taxon>Cunninghamellaceae</taxon>
        <taxon>Absidia</taxon>
    </lineage>
</organism>
<name>A0A1X2IX28_9FUNG</name>
<dbReference type="AlphaFoldDB" id="A0A1X2IX28"/>
<dbReference type="EMBL" id="MCGE01000003">
    <property type="protein sequence ID" value="ORZ23583.1"/>
    <property type="molecule type" value="Genomic_DNA"/>
</dbReference>
<gene>
    <name evidence="1" type="ORF">BCR42DRAFT_405068</name>
</gene>
<comment type="caution">
    <text evidence="1">The sequence shown here is derived from an EMBL/GenBank/DDBJ whole genome shotgun (WGS) entry which is preliminary data.</text>
</comment>
<protein>
    <submittedName>
        <fullName evidence="1">Uncharacterized protein</fullName>
    </submittedName>
</protein>
<keyword evidence="2" id="KW-1185">Reference proteome</keyword>